<reference evidence="3 4" key="1">
    <citation type="submission" date="2016-07" db="EMBL/GenBank/DDBJ databases">
        <title>Pervasive Adenine N6-methylation of Active Genes in Fungi.</title>
        <authorList>
            <consortium name="DOE Joint Genome Institute"/>
            <person name="Mondo S.J."/>
            <person name="Dannebaum R.O."/>
            <person name="Kuo R.C."/>
            <person name="Labutti K."/>
            <person name="Haridas S."/>
            <person name="Kuo A."/>
            <person name="Salamov A."/>
            <person name="Ahrendt S.R."/>
            <person name="Lipzen A."/>
            <person name="Sullivan W."/>
            <person name="Andreopoulos W.B."/>
            <person name="Clum A."/>
            <person name="Lindquist E."/>
            <person name="Daum C."/>
            <person name="Ramamoorthy G.K."/>
            <person name="Gryganskyi A."/>
            <person name="Culley D."/>
            <person name="Magnuson J.K."/>
            <person name="James T.Y."/>
            <person name="O'Malley M.A."/>
            <person name="Stajich J.E."/>
            <person name="Spatafora J.W."/>
            <person name="Visel A."/>
            <person name="Grigoriev I.V."/>
        </authorList>
    </citation>
    <scope>NUCLEOTIDE SEQUENCE [LARGE SCALE GENOMIC DNA]</scope>
    <source>
        <strain evidence="3 4">68-887.2</strain>
    </source>
</reference>
<dbReference type="GO" id="GO:1902600">
    <property type="term" value="P:proton transmembrane transport"/>
    <property type="evidence" value="ECO:0007669"/>
    <property type="project" value="TreeGrafter"/>
</dbReference>
<evidence type="ECO:0000313" key="3">
    <source>
        <dbReference type="EMBL" id="ORY35712.1"/>
    </source>
</evidence>
<feature type="region of interest" description="Disordered" evidence="1">
    <location>
        <begin position="40"/>
        <end position="69"/>
    </location>
</feature>
<dbReference type="PANTHER" id="PTHR28062">
    <property type="entry name" value="K+-H+ EXCHANGE-LIKE PROTEIN"/>
    <property type="match status" value="1"/>
</dbReference>
<evidence type="ECO:0000256" key="1">
    <source>
        <dbReference type="SAM" id="MobiDB-lite"/>
    </source>
</evidence>
<dbReference type="Pfam" id="PF10173">
    <property type="entry name" value="Mit_KHE1"/>
    <property type="match status" value="1"/>
</dbReference>
<protein>
    <submittedName>
        <fullName evidence="3">Mitochondrial K+-H+ exchange-related-domain-containing protein</fullName>
    </submittedName>
</protein>
<sequence length="233" mass="26676">MPPKPHRPFRILALPLARLPGPVTSVPPKPKSPLILYQVLQPERPSSKSTTTAGTGTGAGPDAKPPPKEPLLNRALARASDEWLKLGTKPAGSWMLWFYQRGESLMDRIEYEEWALKSIQEGRGVRINKDGQPEERIEVSNVVKLSTLHRLLMHRIPYHRKMMWRSLAFSPVTWPFALIPIIPNFPLFYVLWRAWSHWKAYRGATYLEQLLKSGLIVEKPSLELTQVYRSRGI</sequence>
<proteinExistence type="predicted"/>
<feature type="transmembrane region" description="Helical" evidence="2">
    <location>
        <begin position="172"/>
        <end position="192"/>
    </location>
</feature>
<evidence type="ECO:0000256" key="2">
    <source>
        <dbReference type="SAM" id="Phobius"/>
    </source>
</evidence>
<feature type="non-terminal residue" evidence="3">
    <location>
        <position position="233"/>
    </location>
</feature>
<organism evidence="3 4">
    <name type="scientific">Naematelia encephala</name>
    <dbReference type="NCBI Taxonomy" id="71784"/>
    <lineage>
        <taxon>Eukaryota</taxon>
        <taxon>Fungi</taxon>
        <taxon>Dikarya</taxon>
        <taxon>Basidiomycota</taxon>
        <taxon>Agaricomycotina</taxon>
        <taxon>Tremellomycetes</taxon>
        <taxon>Tremellales</taxon>
        <taxon>Naemateliaceae</taxon>
        <taxon>Naematelia</taxon>
    </lineage>
</organism>
<name>A0A1Y2BLT2_9TREE</name>
<dbReference type="GO" id="GO:0006813">
    <property type="term" value="P:potassium ion transport"/>
    <property type="evidence" value="ECO:0007669"/>
    <property type="project" value="TreeGrafter"/>
</dbReference>
<comment type="caution">
    <text evidence="3">The sequence shown here is derived from an EMBL/GenBank/DDBJ whole genome shotgun (WGS) entry which is preliminary data.</text>
</comment>
<dbReference type="PANTHER" id="PTHR28062:SF1">
    <property type="entry name" value="TRANSMEMBRANE PROTEIN"/>
    <property type="match status" value="1"/>
</dbReference>
<dbReference type="InterPro" id="IPR018786">
    <property type="entry name" value="Mit_KHE1"/>
</dbReference>
<dbReference type="OrthoDB" id="5562676at2759"/>
<keyword evidence="2" id="KW-1133">Transmembrane helix</keyword>
<dbReference type="Proteomes" id="UP000193986">
    <property type="component" value="Unassembled WGS sequence"/>
</dbReference>
<evidence type="ECO:0000313" key="4">
    <source>
        <dbReference type="Proteomes" id="UP000193986"/>
    </source>
</evidence>
<keyword evidence="2" id="KW-0812">Transmembrane</keyword>
<dbReference type="AlphaFoldDB" id="A0A1Y2BLT2"/>
<keyword evidence="4" id="KW-1185">Reference proteome</keyword>
<keyword evidence="2" id="KW-0472">Membrane</keyword>
<dbReference type="GO" id="GO:0005743">
    <property type="term" value="C:mitochondrial inner membrane"/>
    <property type="evidence" value="ECO:0007669"/>
    <property type="project" value="TreeGrafter"/>
</dbReference>
<accession>A0A1Y2BLT2</accession>
<gene>
    <name evidence="3" type="ORF">BCR39DRAFT_461612</name>
</gene>
<dbReference type="InParanoid" id="A0A1Y2BLT2"/>
<dbReference type="EMBL" id="MCFC01000001">
    <property type="protein sequence ID" value="ORY35712.1"/>
    <property type="molecule type" value="Genomic_DNA"/>
</dbReference>